<dbReference type="GO" id="GO:0071281">
    <property type="term" value="P:cellular response to iron ion"/>
    <property type="evidence" value="ECO:0007669"/>
    <property type="project" value="TreeGrafter"/>
</dbReference>
<comment type="caution">
    <text evidence="3">The sequence shown here is derived from an EMBL/GenBank/DDBJ whole genome shotgun (WGS) entry which is preliminary data.</text>
</comment>
<dbReference type="AlphaFoldDB" id="D6SL71"/>
<evidence type="ECO:0000259" key="2">
    <source>
        <dbReference type="PROSITE" id="PS50983"/>
    </source>
</evidence>
<protein>
    <submittedName>
        <fullName evidence="3">Periplasmic binding protein</fullName>
    </submittedName>
</protein>
<keyword evidence="4" id="KW-1185">Reference proteome</keyword>
<keyword evidence="1" id="KW-0732">Signal</keyword>
<reference evidence="3" key="1">
    <citation type="submission" date="2010-05" db="EMBL/GenBank/DDBJ databases">
        <title>The draft genome of Desulfonatronospira thiodismutans ASO3-1.</title>
        <authorList>
            <consortium name="US DOE Joint Genome Institute (JGI-PGF)"/>
            <person name="Lucas S."/>
            <person name="Copeland A."/>
            <person name="Lapidus A."/>
            <person name="Cheng J.-F."/>
            <person name="Bruce D."/>
            <person name="Goodwin L."/>
            <person name="Pitluck S."/>
            <person name="Chertkov O."/>
            <person name="Brettin T."/>
            <person name="Detter J.C."/>
            <person name="Han C."/>
            <person name="Land M.L."/>
            <person name="Hauser L."/>
            <person name="Kyrpides N."/>
            <person name="Mikhailova N."/>
            <person name="Muyzer G."/>
            <person name="Woyke T."/>
        </authorList>
    </citation>
    <scope>NUCLEOTIDE SEQUENCE [LARGE SCALE GENOMIC DNA]</scope>
    <source>
        <strain evidence="3">ASO3-1</strain>
    </source>
</reference>
<evidence type="ECO:0000313" key="4">
    <source>
        <dbReference type="Proteomes" id="UP000005496"/>
    </source>
</evidence>
<organism evidence="3 4">
    <name type="scientific">Desulfonatronospira thiodismutans ASO3-1</name>
    <dbReference type="NCBI Taxonomy" id="555779"/>
    <lineage>
        <taxon>Bacteria</taxon>
        <taxon>Pseudomonadati</taxon>
        <taxon>Thermodesulfobacteriota</taxon>
        <taxon>Desulfovibrionia</taxon>
        <taxon>Desulfovibrionales</taxon>
        <taxon>Desulfonatronovibrionaceae</taxon>
        <taxon>Desulfonatronospira</taxon>
    </lineage>
</organism>
<dbReference type="NCBIfam" id="NF038402">
    <property type="entry name" value="TroA_like"/>
    <property type="match status" value="1"/>
</dbReference>
<accession>D6SL71</accession>
<sequence length="310" mass="34425">MTLKTVNYFNTLIFALFLLALHIILSGPAFGQPRELTDMAGRTVLVPEEPERIVALAPSITELVFALDKEENLKGAVQYSDYPSRAEKLPRVGSYARPDVERIVRLEPDLVLAIRDGNPRQTIDRLEGMDIPVFTLDSDNLEEIMQSISALGLALNAEGRAGELVRDMQERLDQVQEKVAPAESRPSVFFQADAGPIIGAGASTFIDEMIHLAGGTNALAHKERYPRLGWEDILRLDPDVAVIASMSGGKDAHELTAAWQRWPQLRAVQQERVHVVDADVFERPTLRLLDGLEILAGLIHPQLFPDYNAY</sequence>
<feature type="domain" description="Fe/B12 periplasmic-binding" evidence="2">
    <location>
        <begin position="52"/>
        <end position="303"/>
    </location>
</feature>
<dbReference type="PANTHER" id="PTHR30535">
    <property type="entry name" value="VITAMIN B12-BINDING PROTEIN"/>
    <property type="match status" value="1"/>
</dbReference>
<dbReference type="Pfam" id="PF01497">
    <property type="entry name" value="Peripla_BP_2"/>
    <property type="match status" value="1"/>
</dbReference>
<dbReference type="InterPro" id="IPR002491">
    <property type="entry name" value="ABC_transptr_periplasmic_BD"/>
</dbReference>
<dbReference type="Proteomes" id="UP000005496">
    <property type="component" value="Unassembled WGS sequence"/>
</dbReference>
<dbReference type="Gene3D" id="3.40.50.1980">
    <property type="entry name" value="Nitrogenase molybdenum iron protein domain"/>
    <property type="match status" value="2"/>
</dbReference>
<name>D6SL71_9BACT</name>
<dbReference type="InterPro" id="IPR050902">
    <property type="entry name" value="ABC_Transporter_SBP"/>
</dbReference>
<dbReference type="eggNOG" id="COG0614">
    <property type="taxonomic scope" value="Bacteria"/>
</dbReference>
<proteinExistence type="predicted"/>
<gene>
    <name evidence="3" type="ORF">Dthio_PD2852</name>
</gene>
<evidence type="ECO:0000256" key="1">
    <source>
        <dbReference type="ARBA" id="ARBA00022729"/>
    </source>
</evidence>
<dbReference type="EMBL" id="ACJN02000001">
    <property type="protein sequence ID" value="EFI35432.1"/>
    <property type="molecule type" value="Genomic_DNA"/>
</dbReference>
<dbReference type="PROSITE" id="PS50983">
    <property type="entry name" value="FE_B12_PBP"/>
    <property type="match status" value="1"/>
</dbReference>
<dbReference type="CDD" id="cd01144">
    <property type="entry name" value="BtuF"/>
    <property type="match status" value="1"/>
</dbReference>
<evidence type="ECO:0000313" key="3">
    <source>
        <dbReference type="EMBL" id="EFI35432.1"/>
    </source>
</evidence>
<dbReference type="PANTHER" id="PTHR30535:SF34">
    <property type="entry name" value="MOLYBDATE-BINDING PROTEIN MOLA"/>
    <property type="match status" value="1"/>
</dbReference>
<dbReference type="InterPro" id="IPR054828">
    <property type="entry name" value="Vit_B12_bind_prot"/>
</dbReference>
<dbReference type="SUPFAM" id="SSF53807">
    <property type="entry name" value="Helical backbone' metal receptor"/>
    <property type="match status" value="1"/>
</dbReference>